<proteinExistence type="predicted"/>
<evidence type="ECO:0000313" key="2">
    <source>
        <dbReference type="Proteomes" id="UP000267821"/>
    </source>
</evidence>
<dbReference type="EMBL" id="ML121595">
    <property type="protein sequence ID" value="RPB19199.1"/>
    <property type="molecule type" value="Genomic_DNA"/>
</dbReference>
<keyword evidence="1" id="KW-0418">Kinase</keyword>
<dbReference type="PANTHER" id="PTHR47098">
    <property type="entry name" value="PROTEIN MAK32"/>
    <property type="match status" value="1"/>
</dbReference>
<dbReference type="InParanoid" id="A0A3N4LCK3"/>
<gene>
    <name evidence="1" type="ORF">L211DRAFT_853389</name>
</gene>
<keyword evidence="1" id="KW-0808">Transferase</keyword>
<dbReference type="Gene3D" id="3.40.1190.20">
    <property type="match status" value="1"/>
</dbReference>
<sequence length="374" mass="42089">MIIDLGSDFPPHMLTTLKSLNTSSIFRPTPHRLTTHGWNKYGSEADPDFRAFKYLTPKMRVEVKDFFGEGGAGWVGVRIRALHMICSPERAGRSVRELWSLLDQADAGLRTKPRPLVLWEPIPDLCTPETREEMFEATSLVDVVSPNDGELAGFFTDELAEEEQHTRTHEEIKLQVERLAKKLATQRRMCGDPDRGCGAIIVRCGALGCYIVTQDEPNPNFNFAVGERKKEEKKEEGNIPITAFWLPAYHDHTPEKVVDPTGAGNAFIGGLAIGLRRPLIPVKAGALKRWEKWPGMKKWVVAVAYASVAASFVIEQVGIPVVTSREGEEERWNGEVVGERVVRYLKRIVREEVGVERVDERGRRGMVWLAGEYE</sequence>
<dbReference type="InterPro" id="IPR029056">
    <property type="entry name" value="Ribokinase-like"/>
</dbReference>
<dbReference type="GO" id="GO:0016301">
    <property type="term" value="F:kinase activity"/>
    <property type="evidence" value="ECO:0007669"/>
    <property type="project" value="UniProtKB-KW"/>
</dbReference>
<dbReference type="SUPFAM" id="SSF53613">
    <property type="entry name" value="Ribokinase-like"/>
    <property type="match status" value="1"/>
</dbReference>
<dbReference type="OrthoDB" id="497927at2759"/>
<dbReference type="FunCoup" id="A0A3N4LCK3">
    <property type="interactions" value="10"/>
</dbReference>
<dbReference type="STRING" id="1051890.A0A3N4LCK3"/>
<accession>A0A3N4LCK3</accession>
<reference evidence="1 2" key="1">
    <citation type="journal article" date="2018" name="Nat. Ecol. Evol.">
        <title>Pezizomycetes genomes reveal the molecular basis of ectomycorrhizal truffle lifestyle.</title>
        <authorList>
            <person name="Murat C."/>
            <person name="Payen T."/>
            <person name="Noel B."/>
            <person name="Kuo A."/>
            <person name="Morin E."/>
            <person name="Chen J."/>
            <person name="Kohler A."/>
            <person name="Krizsan K."/>
            <person name="Balestrini R."/>
            <person name="Da Silva C."/>
            <person name="Montanini B."/>
            <person name="Hainaut M."/>
            <person name="Levati E."/>
            <person name="Barry K.W."/>
            <person name="Belfiori B."/>
            <person name="Cichocki N."/>
            <person name="Clum A."/>
            <person name="Dockter R.B."/>
            <person name="Fauchery L."/>
            <person name="Guy J."/>
            <person name="Iotti M."/>
            <person name="Le Tacon F."/>
            <person name="Lindquist E.A."/>
            <person name="Lipzen A."/>
            <person name="Malagnac F."/>
            <person name="Mello A."/>
            <person name="Molinier V."/>
            <person name="Miyauchi S."/>
            <person name="Poulain J."/>
            <person name="Riccioni C."/>
            <person name="Rubini A."/>
            <person name="Sitrit Y."/>
            <person name="Splivallo R."/>
            <person name="Traeger S."/>
            <person name="Wang M."/>
            <person name="Zifcakova L."/>
            <person name="Wipf D."/>
            <person name="Zambonelli A."/>
            <person name="Paolocci F."/>
            <person name="Nowrousian M."/>
            <person name="Ottonello S."/>
            <person name="Baldrian P."/>
            <person name="Spatafora J.W."/>
            <person name="Henrissat B."/>
            <person name="Nagy L.G."/>
            <person name="Aury J.M."/>
            <person name="Wincker P."/>
            <person name="Grigoriev I.V."/>
            <person name="Bonfante P."/>
            <person name="Martin F.M."/>
        </authorList>
    </citation>
    <scope>NUCLEOTIDE SEQUENCE [LARGE SCALE GENOMIC DNA]</scope>
    <source>
        <strain evidence="1 2">ATCC MYA-4762</strain>
    </source>
</reference>
<name>A0A3N4LCK3_9PEZI</name>
<dbReference type="Proteomes" id="UP000267821">
    <property type="component" value="Unassembled WGS sequence"/>
</dbReference>
<evidence type="ECO:0000313" key="1">
    <source>
        <dbReference type="EMBL" id="RPB19199.1"/>
    </source>
</evidence>
<protein>
    <submittedName>
        <fullName evidence="1">Ribokinase-like protein</fullName>
    </submittedName>
</protein>
<keyword evidence="2" id="KW-1185">Reference proteome</keyword>
<organism evidence="1 2">
    <name type="scientific">Terfezia boudieri ATCC MYA-4762</name>
    <dbReference type="NCBI Taxonomy" id="1051890"/>
    <lineage>
        <taxon>Eukaryota</taxon>
        <taxon>Fungi</taxon>
        <taxon>Dikarya</taxon>
        <taxon>Ascomycota</taxon>
        <taxon>Pezizomycotina</taxon>
        <taxon>Pezizomycetes</taxon>
        <taxon>Pezizales</taxon>
        <taxon>Pezizaceae</taxon>
        <taxon>Terfezia</taxon>
    </lineage>
</organism>
<dbReference type="PANTHER" id="PTHR47098:SF2">
    <property type="entry name" value="PROTEIN MAK32"/>
    <property type="match status" value="1"/>
</dbReference>
<dbReference type="AlphaFoldDB" id="A0A3N4LCK3"/>